<sequence>MEISQLISEELILFDDSIRSKKSLFECIGTTLETTHRVKSAKKIIKALFKREEEVPTGIEAGFGIPHAKSKAVITPTICFVRSSQITEYLGLDGEPIAYTFAIVVPANAADSHLEILSALSRRLIDPNFRKQIKEANSASEIMTVLKNEEKAIR</sequence>
<dbReference type="InterPro" id="IPR002178">
    <property type="entry name" value="PTS_EIIA_type-2_dom"/>
</dbReference>
<evidence type="ECO:0000259" key="1">
    <source>
        <dbReference type="PROSITE" id="PS51094"/>
    </source>
</evidence>
<dbReference type="PANTHER" id="PTHR47738">
    <property type="entry name" value="PTS SYSTEM FRUCTOSE-LIKE EIIA COMPONENT-RELATED"/>
    <property type="match status" value="1"/>
</dbReference>
<accession>A0A366UIJ8</accession>
<dbReference type="PANTHER" id="PTHR47738:SF2">
    <property type="entry name" value="PTS SYSTEM FRUCTOSE-LIKE EIIA COMPONENT"/>
    <property type="match status" value="1"/>
</dbReference>
<dbReference type="Proteomes" id="UP000253498">
    <property type="component" value="Unassembled WGS sequence"/>
</dbReference>
<organism evidence="2 3">
    <name type="scientific">Enterococcus hirae</name>
    <dbReference type="NCBI Taxonomy" id="1354"/>
    <lineage>
        <taxon>Bacteria</taxon>
        <taxon>Bacillati</taxon>
        <taxon>Bacillota</taxon>
        <taxon>Bacilli</taxon>
        <taxon>Lactobacillales</taxon>
        <taxon>Enterococcaceae</taxon>
        <taxon>Enterococcus</taxon>
    </lineage>
</organism>
<dbReference type="InterPro" id="IPR016152">
    <property type="entry name" value="PTrfase/Anion_transptr"/>
</dbReference>
<comment type="caution">
    <text evidence="2">The sequence shown here is derived from an EMBL/GenBank/DDBJ whole genome shotgun (WGS) entry which is preliminary data.</text>
</comment>
<evidence type="ECO:0000313" key="3">
    <source>
        <dbReference type="Proteomes" id="UP000253498"/>
    </source>
</evidence>
<dbReference type="AlphaFoldDB" id="A0A366UIJ8"/>
<dbReference type="Gene3D" id="3.40.930.10">
    <property type="entry name" value="Mannitol-specific EII, Chain A"/>
    <property type="match status" value="1"/>
</dbReference>
<protein>
    <recommendedName>
        <fullName evidence="1">PTS EIIA type-2 domain-containing protein</fullName>
    </recommendedName>
</protein>
<dbReference type="SUPFAM" id="SSF55804">
    <property type="entry name" value="Phoshotransferase/anion transport protein"/>
    <property type="match status" value="1"/>
</dbReference>
<dbReference type="InterPro" id="IPR051541">
    <property type="entry name" value="PTS_SugarTrans_NitroReg"/>
</dbReference>
<feature type="domain" description="PTS EIIA type-2" evidence="1">
    <location>
        <begin position="5"/>
        <end position="149"/>
    </location>
</feature>
<dbReference type="PROSITE" id="PS51094">
    <property type="entry name" value="PTS_EIIA_TYPE_2"/>
    <property type="match status" value="1"/>
</dbReference>
<dbReference type="EMBL" id="LESJ01000005">
    <property type="protein sequence ID" value="RBT68406.1"/>
    <property type="molecule type" value="Genomic_DNA"/>
</dbReference>
<evidence type="ECO:0000313" key="2">
    <source>
        <dbReference type="EMBL" id="RBT68406.1"/>
    </source>
</evidence>
<dbReference type="Pfam" id="PF00359">
    <property type="entry name" value="PTS_EIIA_2"/>
    <property type="match status" value="1"/>
</dbReference>
<dbReference type="CDD" id="cd00211">
    <property type="entry name" value="PTS_IIA_fru"/>
    <property type="match status" value="1"/>
</dbReference>
<gene>
    <name evidence="2" type="ORF">EB03_01534</name>
</gene>
<name>A0A366UIJ8_ENTHR</name>
<proteinExistence type="predicted"/>
<reference evidence="2 3" key="1">
    <citation type="submission" date="2015-06" db="EMBL/GenBank/DDBJ databases">
        <title>The Genome Sequence of Enterococcus hirae 88EA1.</title>
        <authorList>
            <consortium name="The Broad Institute Genomics Platform"/>
            <consortium name="The Broad Institute Genome Sequencing Center for Infectious Disease"/>
            <person name="Earl A.M."/>
            <person name="Van Tyne D."/>
            <person name="Lebreton F."/>
            <person name="Saavedra J.T."/>
            <person name="Gilmore M.S."/>
            <person name="Manson McGuire A."/>
            <person name="Clock S."/>
            <person name="Crupain M."/>
            <person name="Rangan U."/>
            <person name="Young S."/>
            <person name="Abouelleil A."/>
            <person name="Cao P."/>
            <person name="Chapman S.B."/>
            <person name="Griggs A."/>
            <person name="Priest M."/>
            <person name="Shea T."/>
            <person name="Wortman J."/>
            <person name="Nusbaum C."/>
            <person name="Birren B."/>
        </authorList>
    </citation>
    <scope>NUCLEOTIDE SEQUENCE [LARGE SCALE GENOMIC DNA]</scope>
    <source>
        <strain evidence="2 3">88EA1</strain>
    </source>
</reference>
<dbReference type="RefSeq" id="WP_053765737.1">
    <property type="nucleotide sequence ID" value="NZ_CAXTPZ010000001.1"/>
</dbReference>